<gene>
    <name evidence="3" type="ORF">UPYG_G00171250</name>
</gene>
<dbReference type="Gene3D" id="1.25.40.180">
    <property type="match status" value="1"/>
</dbReference>
<feature type="compositionally biased region" description="Polar residues" evidence="1">
    <location>
        <begin position="404"/>
        <end position="413"/>
    </location>
</feature>
<organism evidence="3 4">
    <name type="scientific">Umbra pygmaea</name>
    <name type="common">Eastern mudminnow</name>
    <dbReference type="NCBI Taxonomy" id="75934"/>
    <lineage>
        <taxon>Eukaryota</taxon>
        <taxon>Metazoa</taxon>
        <taxon>Chordata</taxon>
        <taxon>Craniata</taxon>
        <taxon>Vertebrata</taxon>
        <taxon>Euteleostomi</taxon>
        <taxon>Actinopterygii</taxon>
        <taxon>Neopterygii</taxon>
        <taxon>Teleostei</taxon>
        <taxon>Protacanthopterygii</taxon>
        <taxon>Esociformes</taxon>
        <taxon>Umbridae</taxon>
        <taxon>Umbra</taxon>
    </lineage>
</organism>
<protein>
    <recommendedName>
        <fullName evidence="2">MIF4G domain-containing protein</fullName>
    </recommendedName>
</protein>
<feature type="region of interest" description="Disordered" evidence="1">
    <location>
        <begin position="1"/>
        <end position="195"/>
    </location>
</feature>
<accession>A0ABD0X9R1</accession>
<feature type="compositionally biased region" description="Low complexity" evidence="1">
    <location>
        <begin position="488"/>
        <end position="503"/>
    </location>
</feature>
<feature type="compositionally biased region" description="Pro residues" evidence="1">
    <location>
        <begin position="364"/>
        <end position="378"/>
    </location>
</feature>
<feature type="compositionally biased region" description="Pro residues" evidence="1">
    <location>
        <begin position="39"/>
        <end position="59"/>
    </location>
</feature>
<keyword evidence="4" id="KW-1185">Reference proteome</keyword>
<dbReference type="InterPro" id="IPR016024">
    <property type="entry name" value="ARM-type_fold"/>
</dbReference>
<dbReference type="PANTHER" id="PTHR23253">
    <property type="entry name" value="EUKARYOTIC TRANSLATION INITIATION FACTOR 4 GAMMA"/>
    <property type="match status" value="1"/>
</dbReference>
<comment type="caution">
    <text evidence="3">The sequence shown here is derived from an EMBL/GenBank/DDBJ whole genome shotgun (WGS) entry which is preliminary data.</text>
</comment>
<evidence type="ECO:0000259" key="2">
    <source>
        <dbReference type="Pfam" id="PF02854"/>
    </source>
</evidence>
<feature type="compositionally biased region" description="Low complexity" evidence="1">
    <location>
        <begin position="161"/>
        <end position="172"/>
    </location>
</feature>
<reference evidence="3 4" key="1">
    <citation type="submission" date="2024-06" db="EMBL/GenBank/DDBJ databases">
        <authorList>
            <person name="Pan Q."/>
            <person name="Wen M."/>
            <person name="Jouanno E."/>
            <person name="Zahm M."/>
            <person name="Klopp C."/>
            <person name="Cabau C."/>
            <person name="Louis A."/>
            <person name="Berthelot C."/>
            <person name="Parey E."/>
            <person name="Roest Crollius H."/>
            <person name="Montfort J."/>
            <person name="Robinson-Rechavi M."/>
            <person name="Bouchez O."/>
            <person name="Lampietro C."/>
            <person name="Lopez Roques C."/>
            <person name="Donnadieu C."/>
            <person name="Postlethwait J."/>
            <person name="Bobe J."/>
            <person name="Verreycken H."/>
            <person name="Guiguen Y."/>
        </authorList>
    </citation>
    <scope>NUCLEOTIDE SEQUENCE [LARGE SCALE GENOMIC DNA]</scope>
    <source>
        <strain evidence="3">Up_M1</strain>
        <tissue evidence="3">Testis</tissue>
    </source>
</reference>
<evidence type="ECO:0000256" key="1">
    <source>
        <dbReference type="SAM" id="MobiDB-lite"/>
    </source>
</evidence>
<dbReference type="AlphaFoldDB" id="A0ABD0X9R1"/>
<sequence>MSLPPKIVKPPTVAVSGPGTGPSPSSQLRATLTSVSLPPGAPGAPQPNPVPPPQIPRIPPALEDRHFPPQPGVTAVYSVPRHPGTPYTAHDITKGHPNLAGTPPGHAHSPALSQVPVPTASPYRYPKGWETGGGSPYTTGQNAGSNPLVYSPQTQQLNAQPQSRPSSSMPSLSPSPPVIWNHQFAPGPRPTHHQGGFRPIQFFQRAQMQTARPAIPTNTPSLRPGSQNPTAAVYPPSQPTMMMMAPMPFPSPQTAQYYIPQYRHSTPYVGPPQQFSVQPPGSGTFYPGPGPGEFPAQYAPGPQFYPGQQVYPPSPPIIVPTPQQPPPTKREKKTIRIRDPNQGGRDITEEIMAGGTGGTGSRNPTPPVGRPSSTPTPPQQLGGSQTPEQVPGPAFSLELPHQKQPPQQFTPGSADSKPGPDEKPKFEAFVQKSSSPGIKQPDGFLERREASAPGAPFSLVEPECPSAAQVMTAPISAPCPVASLGEQPSAMEPASPASSCAAGPLPPVTKTQTTANSIEPLPEAPNQPAALPAPTATLKALNGHADAGVELDAQAPEPSPPAFYPSQPKASAVASTEDCKDALPSELRGEMLTAVTEPITQFAVVPITLNSCPAAFPAPPPGLPPLVKVVAEPGKLSDTKDIPLKAGTEALVTPECKPEPQLQAPSRNSPTTVRQTAPAAPKTLKKPNEGSPVEESPQRDMEEFTGNKEELNTVDEAAVDPGLLPVDEAAVDPGLLPARPRRTSSPPPPSAASALEPEEKTQSPEENGEAELEPMGNGADHTSETESSDSGVTPGDKEESAGVHPELFQDDLTETNGKRQYGREFLLGFQFMAACTQKPDGLPQISDVVLDKINQNKLPGRAVESRLISRGPDFTPSFADFGRQMSGGRGGAAVSHAHSHAHMMNMGGSARRPPPRKIILNVSANDEVQLKKAENAWKPGMKRAGPSDDPEVVTTQELFRKVRSILNKLTPQMFNQLMKQVTDLTIDTEERLKGVIDLVFEKAIDEPGFSVAYGNMCRVRHARLQLVQTVIC</sequence>
<feature type="region of interest" description="Disordered" evidence="1">
    <location>
        <begin position="485"/>
        <end position="513"/>
    </location>
</feature>
<evidence type="ECO:0000313" key="4">
    <source>
        <dbReference type="Proteomes" id="UP001557470"/>
    </source>
</evidence>
<feature type="compositionally biased region" description="Polar residues" evidence="1">
    <location>
        <begin position="379"/>
        <end position="388"/>
    </location>
</feature>
<feature type="compositionally biased region" description="Pro residues" evidence="1">
    <location>
        <begin position="312"/>
        <end position="327"/>
    </location>
</feature>
<feature type="compositionally biased region" description="Polar residues" evidence="1">
    <location>
        <begin position="136"/>
        <end position="145"/>
    </location>
</feature>
<proteinExistence type="predicted"/>
<dbReference type="EMBL" id="JAGEUA010000005">
    <property type="protein sequence ID" value="KAL0978497.1"/>
    <property type="molecule type" value="Genomic_DNA"/>
</dbReference>
<feature type="compositionally biased region" description="Basic and acidic residues" evidence="1">
    <location>
        <begin position="696"/>
        <end position="711"/>
    </location>
</feature>
<feature type="compositionally biased region" description="Polar residues" evidence="1">
    <location>
        <begin position="663"/>
        <end position="675"/>
    </location>
</feature>
<name>A0ABD0X9R1_UMBPY</name>
<dbReference type="Proteomes" id="UP001557470">
    <property type="component" value="Unassembled WGS sequence"/>
</dbReference>
<evidence type="ECO:0000313" key="3">
    <source>
        <dbReference type="EMBL" id="KAL0978497.1"/>
    </source>
</evidence>
<feature type="region of interest" description="Disordered" evidence="1">
    <location>
        <begin position="651"/>
        <end position="815"/>
    </location>
</feature>
<feature type="compositionally biased region" description="Polar residues" evidence="1">
    <location>
        <begin position="151"/>
        <end position="160"/>
    </location>
</feature>
<dbReference type="Pfam" id="PF02854">
    <property type="entry name" value="MIF4G"/>
    <property type="match status" value="1"/>
</dbReference>
<dbReference type="InterPro" id="IPR003890">
    <property type="entry name" value="MIF4G-like_typ-3"/>
</dbReference>
<feature type="domain" description="MIF4G" evidence="2">
    <location>
        <begin position="960"/>
        <end position="1025"/>
    </location>
</feature>
<feature type="compositionally biased region" description="Polar residues" evidence="1">
    <location>
        <begin position="27"/>
        <end position="36"/>
    </location>
</feature>
<feature type="region of interest" description="Disordered" evidence="1">
    <location>
        <begin position="278"/>
        <end position="458"/>
    </location>
</feature>
<dbReference type="PANTHER" id="PTHR23253:SF23">
    <property type="entry name" value="EUKARYOTIC TRANSLATION INITIATION FACTOR 4 GAMMA 3"/>
    <property type="match status" value="1"/>
</dbReference>
<dbReference type="SUPFAM" id="SSF48371">
    <property type="entry name" value="ARM repeat"/>
    <property type="match status" value="1"/>
</dbReference>
<feature type="region of interest" description="Disordered" evidence="1">
    <location>
        <begin position="551"/>
        <end position="577"/>
    </location>
</feature>